<organism evidence="7 9">
    <name type="scientific">Synchytrium endobioticum</name>
    <dbReference type="NCBI Taxonomy" id="286115"/>
    <lineage>
        <taxon>Eukaryota</taxon>
        <taxon>Fungi</taxon>
        <taxon>Fungi incertae sedis</taxon>
        <taxon>Chytridiomycota</taxon>
        <taxon>Chytridiomycota incertae sedis</taxon>
        <taxon>Chytridiomycetes</taxon>
        <taxon>Synchytriales</taxon>
        <taxon>Synchytriaceae</taxon>
        <taxon>Synchytrium</taxon>
    </lineage>
</organism>
<dbReference type="InterPro" id="IPR031567">
    <property type="entry name" value="CRIM_dom"/>
</dbReference>
<evidence type="ECO:0000259" key="3">
    <source>
        <dbReference type="Pfam" id="PF16978"/>
    </source>
</evidence>
<feature type="compositionally biased region" description="Polar residues" evidence="2">
    <location>
        <begin position="107"/>
        <end position="123"/>
    </location>
</feature>
<gene>
    <name evidence="7" type="ORF">SeLEV6574_g06914</name>
    <name evidence="6" type="ORF">SeMB42_g07389</name>
</gene>
<dbReference type="Pfam" id="PF23164">
    <property type="entry name" value="UBL_AVO1"/>
    <property type="match status" value="1"/>
</dbReference>
<feature type="compositionally biased region" description="Polar residues" evidence="2">
    <location>
        <begin position="389"/>
        <end position="407"/>
    </location>
</feature>
<comment type="caution">
    <text evidence="7">The sequence shown here is derived from an EMBL/GenBank/DDBJ whole genome shotgun (WGS) entry which is preliminary data.</text>
</comment>
<sequence length="901" mass="98928">MALITDAEYLIYRMRLSLLSVTDPLTERIISLPTESDNDYILAEQPTSPLNHLYDTATTNNNKNVRIRTTAAPSLVSKTDARRRTRLLGDDGDGDGAGAGAGAGAANNTSNSRLPQLQQSQHKMGSATLDAVNDKGSSNMTTTSLISAARTTTGIKSPESAKTPDSSGPGSPVPTDNPDQTEAARHAQLRELRDLLAAEERKAEALAMEIPEAFRDLQVLAPTTQAENGSKIPASKPESIHKSYDRNHHIRAHSRTVSEASSAAPPEKPEDDDNKVFPKPPLEAGAIDCTSEQSGMQEEQASQTVAIPSSAPRNIEFSTSRESDVSYDEFAAVDDDMSPQALYMRMDDLDKNPARDDVIVTNKPGSVSAVQAIQLGDPCTTSRDRDSNETIGPQNSTAAATKQSFPAQNPDLLNQVVVDPLKGRQERTSTVAKPSATLDKGHTSQASQLPSKSSLHQKSVSKSLQGNLFAKRDMQGPDSEAKRLVTSVNRLTSQSPDSMRTFDPPVSSLTNLINERANTSNPFAEDYLSFSGKGDPDSVKIKIYIPFREDQSRPLIIKVKRDGTVEEVIGYILYEYINQSIIPSLPERLWDVVMWCLRIVEDDGSIDDDFPALERSRKIHKFAFDQFALCEASDEQVAAEKARRAAAIKFQTVNNAAVTTPTSATSNNISASKILYIRVHLYSTIEVKQTTTLQLPGTTLLSEVFEQVCKKRKYEPKDYVLKMVDTKTDVALDKTLADLRTTEFCILKRDRGGAGDIFLRPPDEIATGDDEPHVLISDEYTSMYKQYTVLHKHFMGKQERTLTIDGEYIHVLASENRSLFDSAKTNSHHISTVVSSKVSKKQSPHFKLVVQKVDKDFKSYDLEALSANEAAEICARITVMARMVKKDVAGTTRASSLMLIK</sequence>
<feature type="domain" description="CRIM" evidence="3">
    <location>
        <begin position="507"/>
        <end position="639"/>
    </location>
</feature>
<evidence type="ECO:0000313" key="6">
    <source>
        <dbReference type="EMBL" id="TPX34094.1"/>
    </source>
</evidence>
<dbReference type="GO" id="GO:0031932">
    <property type="term" value="C:TORC2 complex"/>
    <property type="evidence" value="ECO:0007669"/>
    <property type="project" value="InterPro"/>
</dbReference>
<dbReference type="Proteomes" id="UP000320475">
    <property type="component" value="Unassembled WGS sequence"/>
</dbReference>
<dbReference type="InterPro" id="IPR011993">
    <property type="entry name" value="PH-like_dom_sf"/>
</dbReference>
<evidence type="ECO:0000259" key="5">
    <source>
        <dbReference type="Pfam" id="PF23164"/>
    </source>
</evidence>
<dbReference type="GO" id="GO:0005886">
    <property type="term" value="C:plasma membrane"/>
    <property type="evidence" value="ECO:0007669"/>
    <property type="project" value="TreeGrafter"/>
</dbReference>
<dbReference type="STRING" id="286115.A0A507CK66"/>
<dbReference type="InterPro" id="IPR008828">
    <property type="entry name" value="Sin1/Avo1"/>
</dbReference>
<evidence type="ECO:0000256" key="1">
    <source>
        <dbReference type="ARBA" id="ARBA00009407"/>
    </source>
</evidence>
<evidence type="ECO:0000313" key="9">
    <source>
        <dbReference type="Proteomes" id="UP000320475"/>
    </source>
</evidence>
<protein>
    <submittedName>
        <fullName evidence="7">Uncharacterized protein</fullName>
    </submittedName>
</protein>
<evidence type="ECO:0000313" key="8">
    <source>
        <dbReference type="Proteomes" id="UP000317494"/>
    </source>
</evidence>
<dbReference type="GO" id="GO:0005737">
    <property type="term" value="C:cytoplasm"/>
    <property type="evidence" value="ECO:0007669"/>
    <property type="project" value="TreeGrafter"/>
</dbReference>
<accession>A0A507CK66</accession>
<evidence type="ECO:0000313" key="7">
    <source>
        <dbReference type="EMBL" id="TPX39939.1"/>
    </source>
</evidence>
<dbReference type="AlphaFoldDB" id="A0A507CK66"/>
<feature type="region of interest" description="Disordered" evidence="2">
    <location>
        <begin position="76"/>
        <end position="125"/>
    </location>
</feature>
<keyword evidence="8" id="KW-1185">Reference proteome</keyword>
<reference evidence="8 9" key="1">
    <citation type="journal article" date="2019" name="Sci. Rep.">
        <title>Comparative genomics of chytrid fungi reveal insights into the obligate biotrophic and pathogenic lifestyle of Synchytrium endobioticum.</title>
        <authorList>
            <person name="van de Vossenberg B.T.L.H."/>
            <person name="Warris S."/>
            <person name="Nguyen H.D.T."/>
            <person name="van Gent-Pelzer M.P.E."/>
            <person name="Joly D.L."/>
            <person name="van de Geest H.C."/>
            <person name="Bonants P.J.M."/>
            <person name="Smith D.S."/>
            <person name="Levesque C.A."/>
            <person name="van der Lee T.A.J."/>
        </authorList>
    </citation>
    <scope>NUCLEOTIDE SEQUENCE [LARGE SCALE GENOMIC DNA]</scope>
    <source>
        <strain evidence="7 9">LEV6574</strain>
        <strain evidence="6 8">MB42</strain>
    </source>
</reference>
<dbReference type="InterPro" id="IPR056385">
    <property type="entry name" value="UBL_AVO1/Sin1"/>
</dbReference>
<dbReference type="EMBL" id="QEAM01000432">
    <property type="protein sequence ID" value="TPX39939.1"/>
    <property type="molecule type" value="Genomic_DNA"/>
</dbReference>
<dbReference type="GO" id="GO:0005546">
    <property type="term" value="F:phosphatidylinositol-4,5-bisphosphate binding"/>
    <property type="evidence" value="ECO:0007669"/>
    <property type="project" value="TreeGrafter"/>
</dbReference>
<dbReference type="Proteomes" id="UP000317494">
    <property type="component" value="Unassembled WGS sequence"/>
</dbReference>
<feature type="compositionally biased region" description="Polar residues" evidence="2">
    <location>
        <begin position="290"/>
        <end position="307"/>
    </location>
</feature>
<feature type="domain" description="SIN1-type PH" evidence="4">
    <location>
        <begin position="783"/>
        <end position="879"/>
    </location>
</feature>
<dbReference type="Gene3D" id="2.30.29.30">
    <property type="entry name" value="Pleckstrin-homology domain (PH domain)/Phosphotyrosine-binding domain (PTB)"/>
    <property type="match status" value="1"/>
</dbReference>
<dbReference type="Pfam" id="PF16979">
    <property type="entry name" value="SIN1_PH"/>
    <property type="match status" value="1"/>
</dbReference>
<evidence type="ECO:0000259" key="4">
    <source>
        <dbReference type="Pfam" id="PF16979"/>
    </source>
</evidence>
<feature type="region of interest" description="Disordered" evidence="2">
    <location>
        <begin position="148"/>
        <end position="181"/>
    </location>
</feature>
<dbReference type="PANTHER" id="PTHR13335">
    <property type="entry name" value="TARGET OF RAPAMYCIN COMPLEX 2 SUBUNIT MAPKAP1"/>
    <property type="match status" value="1"/>
</dbReference>
<evidence type="ECO:0000256" key="2">
    <source>
        <dbReference type="SAM" id="MobiDB-lite"/>
    </source>
</evidence>
<dbReference type="Gene3D" id="3.10.20.90">
    <property type="entry name" value="Phosphatidylinositol 3-kinase Catalytic Subunit, Chain A, domain 1"/>
    <property type="match status" value="1"/>
</dbReference>
<name>A0A507CK66_9FUNG</name>
<feature type="compositionally biased region" description="Polar residues" evidence="2">
    <location>
        <begin position="443"/>
        <end position="461"/>
    </location>
</feature>
<comment type="similarity">
    <text evidence="1">Belongs to the SIN1 family.</text>
</comment>
<feature type="domain" description="AVO1/Sin1 ubiquitin-like" evidence="5">
    <location>
        <begin position="673"/>
        <end position="740"/>
    </location>
</feature>
<proteinExistence type="inferred from homology"/>
<dbReference type="EMBL" id="QEAN01000514">
    <property type="protein sequence ID" value="TPX34094.1"/>
    <property type="molecule type" value="Genomic_DNA"/>
</dbReference>
<dbReference type="Pfam" id="PF16978">
    <property type="entry name" value="CRIM"/>
    <property type="match status" value="1"/>
</dbReference>
<dbReference type="GO" id="GO:0038203">
    <property type="term" value="P:TORC2 signaling"/>
    <property type="evidence" value="ECO:0007669"/>
    <property type="project" value="TreeGrafter"/>
</dbReference>
<feature type="region of interest" description="Disordered" evidence="2">
    <location>
        <begin position="374"/>
        <end position="461"/>
    </location>
</feature>
<feature type="region of interest" description="Disordered" evidence="2">
    <location>
        <begin position="252"/>
        <end position="323"/>
    </location>
</feature>
<dbReference type="VEuPathDB" id="FungiDB:SeMB42_g07389"/>
<dbReference type="OrthoDB" id="241990at2759"/>
<dbReference type="InterPro" id="IPR031313">
    <property type="entry name" value="Sin1_PH_dom"/>
</dbReference>
<dbReference type="PANTHER" id="PTHR13335:SF1">
    <property type="entry name" value="TARGET OF RAPAMYCIN COMPLEX 2 SUBUNIT MAPKAP1"/>
    <property type="match status" value="1"/>
</dbReference>